<dbReference type="Proteomes" id="UP001229346">
    <property type="component" value="Unassembled WGS sequence"/>
</dbReference>
<dbReference type="RefSeq" id="WP_307205487.1">
    <property type="nucleotide sequence ID" value="NZ_JAUSST010000001.1"/>
</dbReference>
<reference evidence="1 2" key="1">
    <citation type="submission" date="2023-07" db="EMBL/GenBank/DDBJ databases">
        <title>Sorghum-associated microbial communities from plants grown in Nebraska, USA.</title>
        <authorList>
            <person name="Schachtman D."/>
        </authorList>
    </citation>
    <scope>NUCLEOTIDE SEQUENCE [LARGE SCALE GENOMIC DNA]</scope>
    <source>
        <strain evidence="1 2">CC482</strain>
    </source>
</reference>
<protein>
    <submittedName>
        <fullName evidence="1">Uncharacterized protein</fullName>
    </submittedName>
</protein>
<organism evidence="1 2">
    <name type="scientific">Paenibacillus harenae</name>
    <dbReference type="NCBI Taxonomy" id="306543"/>
    <lineage>
        <taxon>Bacteria</taxon>
        <taxon>Bacillati</taxon>
        <taxon>Bacillota</taxon>
        <taxon>Bacilli</taxon>
        <taxon>Bacillales</taxon>
        <taxon>Paenibacillaceae</taxon>
        <taxon>Paenibacillus</taxon>
    </lineage>
</organism>
<dbReference type="EMBL" id="JAUSSU010000007">
    <property type="protein sequence ID" value="MDQ0114165.1"/>
    <property type="molecule type" value="Genomic_DNA"/>
</dbReference>
<proteinExistence type="predicted"/>
<keyword evidence="2" id="KW-1185">Reference proteome</keyword>
<accession>A0ABT9U3F3</accession>
<comment type="caution">
    <text evidence="1">The sequence shown here is derived from an EMBL/GenBank/DDBJ whole genome shotgun (WGS) entry which is preliminary data.</text>
</comment>
<sequence>MNNETKNADVNGNNGDQATDSNERLMELIKAVHHNGLTALKMYFEDVEGQVVNQEKYGPVFLYQVKDESKNGYACGFFLQELVSRFQSGGDPAQWMSSFYFEMMNEAGGRPFPNPPATEEAAKSIIDNQLVPACMEAVREEFEPEKVHVGLDMNEQHGPVLEAGFPSIRDGNNVCAVPLQLLFTHLMLNRDPAELLLQGLYKIREEHGLQ</sequence>
<evidence type="ECO:0000313" key="1">
    <source>
        <dbReference type="EMBL" id="MDQ0114165.1"/>
    </source>
</evidence>
<evidence type="ECO:0000313" key="2">
    <source>
        <dbReference type="Proteomes" id="UP001229346"/>
    </source>
</evidence>
<gene>
    <name evidence="1" type="ORF">J2T15_003620</name>
</gene>
<name>A0ABT9U3F3_PAEHA</name>